<feature type="disulfide bond" evidence="7">
    <location>
        <begin position="683"/>
        <end position="697"/>
    </location>
</feature>
<feature type="binding site" evidence="5">
    <location>
        <position position="562"/>
    </location>
    <ligand>
        <name>hydrogencarbonate</name>
        <dbReference type="ChEBI" id="CHEBI:17544"/>
        <label>1</label>
    </ligand>
</feature>
<feature type="binding site" evidence="6">
    <location>
        <position position="96"/>
    </location>
    <ligand>
        <name>Fe(3+)</name>
        <dbReference type="ChEBI" id="CHEBI:29034"/>
        <label>1</label>
    </ligand>
</feature>
<feature type="disulfide bond" evidence="7">
    <location>
        <begin position="614"/>
        <end position="625"/>
    </location>
</feature>
<feature type="disulfide bond" evidence="7">
    <location>
        <begin position="193"/>
        <end position="216"/>
    </location>
</feature>
<dbReference type="Gene3D" id="3.40.190.10">
    <property type="entry name" value="Periplasmic binding protein-like II"/>
    <property type="match status" value="4"/>
</dbReference>
<dbReference type="SMART" id="SM00094">
    <property type="entry name" value="TR_FER"/>
    <property type="match status" value="2"/>
</dbReference>
<feature type="binding site" evidence="5">
    <location>
        <position position="159"/>
    </location>
    <ligand>
        <name>hydrogencarbonate</name>
        <dbReference type="ChEBI" id="CHEBI:17544"/>
        <label>1</label>
    </ligand>
</feature>
<evidence type="ECO:0000256" key="5">
    <source>
        <dbReference type="PIRSR" id="PIRSR002549-2"/>
    </source>
</evidence>
<feature type="disulfide bond" evidence="7">
    <location>
        <begin position="459"/>
        <end position="477"/>
    </location>
</feature>
<feature type="disulfide bond" evidence="7">
    <location>
        <begin position="39"/>
        <end position="81"/>
    </location>
</feature>
<evidence type="ECO:0000256" key="9">
    <source>
        <dbReference type="SAM" id="SignalP"/>
    </source>
</evidence>
<feature type="disulfide bond" evidence="7">
    <location>
        <begin position="581"/>
        <end position="792"/>
    </location>
</feature>
<evidence type="ECO:0000256" key="2">
    <source>
        <dbReference type="ARBA" id="ARBA00022525"/>
    </source>
</evidence>
<name>A0A9P0MLJ6_NEZVI</name>
<feature type="domain" description="Transferrin-like" evidence="10">
    <location>
        <begin position="446"/>
        <end position="792"/>
    </location>
</feature>
<keyword evidence="12" id="KW-1185">Reference proteome</keyword>
<feature type="binding site" evidence="6">
    <location>
        <position position="124"/>
    </location>
    <ligand>
        <name>Fe(3+)</name>
        <dbReference type="ChEBI" id="CHEBI:29034"/>
        <label>1</label>
    </ligand>
</feature>
<keyword evidence="8" id="KW-0472">Membrane</keyword>
<feature type="disulfide bond" evidence="7">
    <location>
        <begin position="150"/>
        <end position="240"/>
    </location>
</feature>
<dbReference type="CDD" id="cd13529">
    <property type="entry name" value="PBP2_transferrin"/>
    <property type="match status" value="2"/>
</dbReference>
<organism evidence="11 12">
    <name type="scientific">Nezara viridula</name>
    <name type="common">Southern green stink bug</name>
    <name type="synonym">Cimex viridulus</name>
    <dbReference type="NCBI Taxonomy" id="85310"/>
    <lineage>
        <taxon>Eukaryota</taxon>
        <taxon>Metazoa</taxon>
        <taxon>Ecdysozoa</taxon>
        <taxon>Arthropoda</taxon>
        <taxon>Hexapoda</taxon>
        <taxon>Insecta</taxon>
        <taxon>Pterygota</taxon>
        <taxon>Neoptera</taxon>
        <taxon>Paraneoptera</taxon>
        <taxon>Hemiptera</taxon>
        <taxon>Heteroptera</taxon>
        <taxon>Panheteroptera</taxon>
        <taxon>Pentatomomorpha</taxon>
        <taxon>Pentatomoidea</taxon>
        <taxon>Pentatomidae</taxon>
        <taxon>Pentatominae</taxon>
        <taxon>Nezara</taxon>
    </lineage>
</organism>
<gene>
    <name evidence="11" type="ORF">NEZAVI_LOCUS6021</name>
</gene>
<feature type="binding site" evidence="6">
    <location>
        <position position="529"/>
    </location>
    <ligand>
        <name>Fe(3+)</name>
        <dbReference type="ChEBI" id="CHEBI:29034"/>
        <label>1</label>
    </ligand>
</feature>
<feature type="disulfide bond" evidence="7">
    <location>
        <begin position="449"/>
        <end position="486"/>
    </location>
</feature>
<dbReference type="PROSITE" id="PS00205">
    <property type="entry name" value="TRANSFERRIN_LIKE_1"/>
    <property type="match status" value="1"/>
</dbReference>
<dbReference type="PANTHER" id="PTHR11485">
    <property type="entry name" value="TRANSFERRIN"/>
    <property type="match status" value="1"/>
</dbReference>
<dbReference type="GO" id="GO:0055037">
    <property type="term" value="C:recycling endosome"/>
    <property type="evidence" value="ECO:0007669"/>
    <property type="project" value="TreeGrafter"/>
</dbReference>
<keyword evidence="8" id="KW-1133">Transmembrane helix</keyword>
<keyword evidence="8" id="KW-0812">Transmembrane</keyword>
<dbReference type="InterPro" id="IPR001156">
    <property type="entry name" value="Transferrin-like_dom"/>
</dbReference>
<dbReference type="GO" id="GO:0046872">
    <property type="term" value="F:metal ion binding"/>
    <property type="evidence" value="ECO:0007669"/>
    <property type="project" value="UniProtKB-KW"/>
</dbReference>
<dbReference type="PANTHER" id="PTHR11485:SF29">
    <property type="entry name" value="TRANSFERRIN 2"/>
    <property type="match status" value="1"/>
</dbReference>
<keyword evidence="6" id="KW-0408">Iron</keyword>
<accession>A0A9P0MLJ6</accession>
<dbReference type="OrthoDB" id="9981115at2759"/>
<keyword evidence="3" id="KW-0677">Repeat</keyword>
<evidence type="ECO:0000256" key="7">
    <source>
        <dbReference type="PIRSR" id="PIRSR002549-4"/>
    </source>
</evidence>
<evidence type="ECO:0000256" key="4">
    <source>
        <dbReference type="ARBA" id="ARBA00023157"/>
    </source>
</evidence>
<dbReference type="AlphaFoldDB" id="A0A9P0MLJ6"/>
<feature type="domain" description="Transferrin-like" evidence="10">
    <location>
        <begin position="36"/>
        <end position="380"/>
    </location>
</feature>
<dbReference type="PRINTS" id="PR00422">
    <property type="entry name" value="TRANSFERRIN"/>
</dbReference>
<feature type="disulfide bond" evidence="7">
    <location>
        <begin position="277"/>
        <end position="291"/>
    </location>
</feature>
<dbReference type="InterPro" id="IPR016357">
    <property type="entry name" value="Transferrin"/>
</dbReference>
<dbReference type="EMBL" id="OV725079">
    <property type="protein sequence ID" value="CAH1395817.1"/>
    <property type="molecule type" value="Genomic_DNA"/>
</dbReference>
<feature type="disulfide bond" evidence="7">
    <location>
        <begin position="49"/>
        <end position="72"/>
    </location>
</feature>
<feature type="signal peptide" evidence="9">
    <location>
        <begin position="1"/>
        <end position="19"/>
    </location>
</feature>
<dbReference type="GO" id="GO:0005886">
    <property type="term" value="C:plasma membrane"/>
    <property type="evidence" value="ECO:0007669"/>
    <property type="project" value="TreeGrafter"/>
</dbReference>
<dbReference type="Proteomes" id="UP001152798">
    <property type="component" value="Chromosome 3"/>
</dbReference>
<keyword evidence="2" id="KW-0964">Secreted</keyword>
<dbReference type="InterPro" id="IPR018195">
    <property type="entry name" value="Transferrin_Fe_BS"/>
</dbReference>
<dbReference type="FunFam" id="3.40.190.10:FF:000095">
    <property type="entry name" value="Lactotransferrin"/>
    <property type="match status" value="1"/>
</dbReference>
<evidence type="ECO:0000256" key="8">
    <source>
        <dbReference type="SAM" id="Phobius"/>
    </source>
</evidence>
<comment type="subcellular location">
    <subcellularLocation>
        <location evidence="1">Secreted</location>
    </subcellularLocation>
</comment>
<proteinExistence type="predicted"/>
<dbReference type="Pfam" id="PF00405">
    <property type="entry name" value="Transferrin"/>
    <property type="match status" value="2"/>
</dbReference>
<feature type="chain" id="PRO_5040497705" description="Transferrin-like domain-containing protein" evidence="9">
    <location>
        <begin position="20"/>
        <end position="818"/>
    </location>
</feature>
<feature type="disulfide bond" evidence="7">
    <location>
        <begin position="553"/>
        <end position="642"/>
    </location>
</feature>
<dbReference type="PIRSF" id="PIRSF002549">
    <property type="entry name" value="Transferrin"/>
    <property type="match status" value="1"/>
</dbReference>
<evidence type="ECO:0000256" key="6">
    <source>
        <dbReference type="PIRSR" id="PIRSR002549-3"/>
    </source>
</evidence>
<evidence type="ECO:0000259" key="10">
    <source>
        <dbReference type="PROSITE" id="PS51408"/>
    </source>
</evidence>
<feature type="binding site" evidence="6">
    <location>
        <position position="299"/>
    </location>
    <ligand>
        <name>Fe(3+)</name>
        <dbReference type="ChEBI" id="CHEBI:29034"/>
        <label>1</label>
    </ligand>
</feature>
<feature type="binding site" evidence="6">
    <location>
        <position position="501"/>
    </location>
    <ligand>
        <name>Fe(3+)</name>
        <dbReference type="ChEBI" id="CHEBI:29034"/>
        <label>1</label>
    </ligand>
</feature>
<evidence type="ECO:0000256" key="3">
    <source>
        <dbReference type="ARBA" id="ARBA00022737"/>
    </source>
</evidence>
<dbReference type="GO" id="GO:0006826">
    <property type="term" value="P:iron ion transport"/>
    <property type="evidence" value="ECO:0007669"/>
    <property type="project" value="TreeGrafter"/>
</dbReference>
<dbReference type="GO" id="GO:0005769">
    <property type="term" value="C:early endosome"/>
    <property type="evidence" value="ECO:0007669"/>
    <property type="project" value="TreeGrafter"/>
</dbReference>
<feature type="binding site" evidence="5">
    <location>
        <position position="158"/>
    </location>
    <ligand>
        <name>hydrogencarbonate</name>
        <dbReference type="ChEBI" id="CHEBI:17544"/>
        <label>1</label>
    </ligand>
</feature>
<dbReference type="SUPFAM" id="SSF53850">
    <property type="entry name" value="Periplasmic binding protein-like II"/>
    <property type="match status" value="2"/>
</dbReference>
<evidence type="ECO:0000256" key="1">
    <source>
        <dbReference type="ARBA" id="ARBA00004613"/>
    </source>
</evidence>
<dbReference type="GO" id="GO:0005615">
    <property type="term" value="C:extracellular space"/>
    <property type="evidence" value="ECO:0007669"/>
    <property type="project" value="InterPro"/>
</dbReference>
<sequence length="818" mass="92396">MHLKIWFLFLVFNVYLCIGQVYNNYNYVPDNKNKELKWCTVGFPEYKKCQTFSHAVRRDSSQFKNWFLDVKCINGSSKEDCMFLIEEEGADVTVLDPGEVFSAGRYFSLLPILQEVYAGNRTDYLAVAVVKKDSLRDVTSLKHLRGKKACFAGVGTLAGWIIPLGQLMKHGGLEVVDCNNHVKNAVTFFGPSCAVNSLIDKYNPIGDNSDKLCKLCIGKVPGGKCTNADPYAGFTGAFKCLLEAGEIAFLKHTSVLELTGDSMNFPTANKNDFELLCLDGSRKPIEEYNYCNWGSVPSHAVVTSSAKNVKTRRIYQKFLETAFELYGLSTNKSKQISTQSFDQDQYNRYDNENQRDQFGREINFNRNGFNQFDGYSTISPIHNQTENKHFFLFESVPQYGNEHDLLFSDVVEQLASIGEGVQTFKEYLGRSLESILEIRRCPIKAVTLCVTSEQEMDKCHKMRTALKAQLLQPDLVCYKAHNHIHCMQAIRNGDADISVFDAGDIYTSGLHYSLVPIMAEVYNLGVPEYYAVAVSKEEDPSTEITYLKGKNTCHGGVNTGAGWVIPMAFLLANGWIRSYGCDSMKAASEYFSKMCLPGSQSPEYNTGLPYDNMCQLCHGTSYRYCHRDASEDYYGHTGAFRCLVEGGGDVAFVKHTTISENTDGKRKEWWARNTLKEDFQLLCPDGTRSTMDNYEQCNLGRVKANAIVARGGYAYNRTEINAYLNLFVYAQQFYGRKDQDDFNFAMFSSAPPYADLIFQDATTQLQVIPEEKRWFSDYLGKDFMRAKRLVDCYAGSTQIIGSMSLIICMMLILFYSES</sequence>
<keyword evidence="9" id="KW-0732">Signal</keyword>
<feature type="transmembrane region" description="Helical" evidence="8">
    <location>
        <begin position="793"/>
        <end position="815"/>
    </location>
</feature>
<keyword evidence="6" id="KW-0479">Metal-binding</keyword>
<keyword evidence="4 7" id="KW-1015">Disulfide bond</keyword>
<reference evidence="11" key="1">
    <citation type="submission" date="2022-01" db="EMBL/GenBank/DDBJ databases">
        <authorList>
            <person name="King R."/>
        </authorList>
    </citation>
    <scope>NUCLEOTIDE SEQUENCE</scope>
</reference>
<evidence type="ECO:0000313" key="12">
    <source>
        <dbReference type="Proteomes" id="UP001152798"/>
    </source>
</evidence>
<dbReference type="PROSITE" id="PS51408">
    <property type="entry name" value="TRANSFERRIN_LIKE_4"/>
    <property type="match status" value="2"/>
</dbReference>
<evidence type="ECO:0000313" key="11">
    <source>
        <dbReference type="EMBL" id="CAH1395817.1"/>
    </source>
</evidence>
<feature type="disulfide bond" evidence="7">
    <location>
        <begin position="595"/>
        <end position="617"/>
    </location>
</feature>
<protein>
    <recommendedName>
        <fullName evidence="10">Transferrin-like domain-containing protein</fullName>
    </recommendedName>
</protein>
<feature type="binding site" evidence="5">
    <location>
        <position position="561"/>
    </location>
    <ligand>
        <name>hydrogencarbonate</name>
        <dbReference type="ChEBI" id="CHEBI:17544"/>
        <label>1</label>
    </ligand>
</feature>